<evidence type="ECO:0000256" key="2">
    <source>
        <dbReference type="ARBA" id="ARBA00023163"/>
    </source>
</evidence>
<name>A0ABD5Q562_9EURY</name>
<evidence type="ECO:0000259" key="3">
    <source>
        <dbReference type="Pfam" id="PF04967"/>
    </source>
</evidence>
<accession>A0ABD5Q562</accession>
<dbReference type="PANTHER" id="PTHR34236">
    <property type="entry name" value="DIMETHYL SULFOXIDE REDUCTASE TRANSCRIPTIONAL ACTIVATOR"/>
    <property type="match status" value="1"/>
</dbReference>
<reference evidence="5 6" key="1">
    <citation type="journal article" date="2019" name="Int. J. Syst. Evol. Microbiol.">
        <title>The Global Catalogue of Microorganisms (GCM) 10K type strain sequencing project: providing services to taxonomists for standard genome sequencing and annotation.</title>
        <authorList>
            <consortium name="The Broad Institute Genomics Platform"/>
            <consortium name="The Broad Institute Genome Sequencing Center for Infectious Disease"/>
            <person name="Wu L."/>
            <person name="Ma J."/>
        </authorList>
    </citation>
    <scope>NUCLEOTIDE SEQUENCE [LARGE SCALE GENOMIC DNA]</scope>
    <source>
        <strain evidence="5 6">XZYJ18</strain>
    </source>
</reference>
<dbReference type="GeneID" id="73043430"/>
<dbReference type="PANTHER" id="PTHR34236:SF1">
    <property type="entry name" value="DIMETHYL SULFOXIDE REDUCTASE TRANSCRIPTIONAL ACTIVATOR"/>
    <property type="match status" value="1"/>
</dbReference>
<dbReference type="Proteomes" id="UP001595945">
    <property type="component" value="Unassembled WGS sequence"/>
</dbReference>
<evidence type="ECO:0000259" key="4">
    <source>
        <dbReference type="Pfam" id="PF15915"/>
    </source>
</evidence>
<dbReference type="InterPro" id="IPR013324">
    <property type="entry name" value="RNA_pol_sigma_r3/r4-like"/>
</dbReference>
<keyword evidence="2" id="KW-0804">Transcription</keyword>
<feature type="domain" description="HTH bat-type" evidence="3">
    <location>
        <begin position="158"/>
        <end position="209"/>
    </location>
</feature>
<dbReference type="InterPro" id="IPR007050">
    <property type="entry name" value="HTH_bacterioopsin"/>
</dbReference>
<dbReference type="EMBL" id="JBHSHT010000002">
    <property type="protein sequence ID" value="MFC4825842.1"/>
    <property type="molecule type" value="Genomic_DNA"/>
</dbReference>
<dbReference type="AlphaFoldDB" id="A0ABD5Q562"/>
<keyword evidence="6" id="KW-1185">Reference proteome</keyword>
<sequence>MGVATAFEITVPASTLALAETFERAPDAALRMERTVGEAGDRTASFAWVSGVESDRLPDLFATDSSVADARRLGEDGDADLFEIRFDAAICRFAERIFDRDGVILRATATDGVWRFQLRFADHGDVGEVFDDEFRREYEATVTRLYGSGEAPTAGHGLTDKQRRALSTAFEMGYYSVPRSVDLEAVGERLDISRQAVSERLRRGHEQLVADFLGKGRE</sequence>
<keyword evidence="1" id="KW-0805">Transcription regulation</keyword>
<dbReference type="Pfam" id="PF04967">
    <property type="entry name" value="HTH_10"/>
    <property type="match status" value="1"/>
</dbReference>
<organism evidence="5 6">
    <name type="scientific">Halorussus aquaticus</name>
    <dbReference type="NCBI Taxonomy" id="2953748"/>
    <lineage>
        <taxon>Archaea</taxon>
        <taxon>Methanobacteriati</taxon>
        <taxon>Methanobacteriota</taxon>
        <taxon>Stenosarchaea group</taxon>
        <taxon>Halobacteria</taxon>
        <taxon>Halobacteriales</taxon>
        <taxon>Haladaptataceae</taxon>
        <taxon>Halorussus</taxon>
    </lineage>
</organism>
<proteinExistence type="predicted"/>
<comment type="caution">
    <text evidence="5">The sequence shown here is derived from an EMBL/GenBank/DDBJ whole genome shotgun (WGS) entry which is preliminary data.</text>
</comment>
<evidence type="ECO:0000256" key="1">
    <source>
        <dbReference type="ARBA" id="ARBA00023015"/>
    </source>
</evidence>
<dbReference type="Pfam" id="PF15915">
    <property type="entry name" value="BAT"/>
    <property type="match status" value="1"/>
</dbReference>
<feature type="domain" description="Bacterioopsin transcriptional activator GAF and HTH associated" evidence="4">
    <location>
        <begin position="8"/>
        <end position="140"/>
    </location>
</feature>
<evidence type="ECO:0000313" key="5">
    <source>
        <dbReference type="EMBL" id="MFC4825842.1"/>
    </source>
</evidence>
<gene>
    <name evidence="5" type="ORF">ACFO9K_16425</name>
</gene>
<evidence type="ECO:0000313" key="6">
    <source>
        <dbReference type="Proteomes" id="UP001595945"/>
    </source>
</evidence>
<protein>
    <submittedName>
        <fullName evidence="5">Helix-turn-helix domain-containing protein</fullName>
    </submittedName>
</protein>
<dbReference type="SUPFAM" id="SSF88659">
    <property type="entry name" value="Sigma3 and sigma4 domains of RNA polymerase sigma factors"/>
    <property type="match status" value="1"/>
</dbReference>
<dbReference type="RefSeq" id="WP_254268530.1">
    <property type="nucleotide sequence ID" value="NZ_CP100400.1"/>
</dbReference>
<dbReference type="InterPro" id="IPR031803">
    <property type="entry name" value="BAT_GAF/HTH-assoc"/>
</dbReference>